<dbReference type="SUPFAM" id="SSF46689">
    <property type="entry name" value="Homeodomain-like"/>
    <property type="match status" value="2"/>
</dbReference>
<dbReference type="GO" id="GO:0043565">
    <property type="term" value="F:sequence-specific DNA binding"/>
    <property type="evidence" value="ECO:0007669"/>
    <property type="project" value="InterPro"/>
</dbReference>
<evidence type="ECO:0000313" key="6">
    <source>
        <dbReference type="Proteomes" id="UP000032866"/>
    </source>
</evidence>
<dbReference type="InterPro" id="IPR020449">
    <property type="entry name" value="Tscrpt_reg_AraC-type_HTH"/>
</dbReference>
<evidence type="ECO:0000256" key="3">
    <source>
        <dbReference type="ARBA" id="ARBA00023163"/>
    </source>
</evidence>
<keyword evidence="2" id="KW-0238">DNA-binding</keyword>
<dbReference type="EMBL" id="CP003775">
    <property type="protein sequence ID" value="AFQ52199.1"/>
    <property type="molecule type" value="Genomic_DNA"/>
</dbReference>
<evidence type="ECO:0000313" key="5">
    <source>
        <dbReference type="EMBL" id="AFQ52199.1"/>
    </source>
</evidence>
<feature type="domain" description="HTH araC/xylS-type" evidence="4">
    <location>
        <begin position="178"/>
        <end position="278"/>
    </location>
</feature>
<dbReference type="PANTHER" id="PTHR46796:SF6">
    <property type="entry name" value="ARAC SUBFAMILY"/>
    <property type="match status" value="1"/>
</dbReference>
<keyword evidence="3" id="KW-0804">Transcription</keyword>
<proteinExistence type="predicted"/>
<dbReference type="KEGG" id="bct:GEM_5815"/>
<accession>A0A9W3K6U0</accession>
<reference evidence="5 6" key="1">
    <citation type="journal article" date="2012" name="J. Bacteriol.">
        <title>Complete Genome Sequence of Burkholderia sp. Strain GG4, a Betaproteobacterium That Reduces 3-Oxo-N-Acylhomoserine Lactones and Produces Different N-Acylhomoserine Lactones.</title>
        <authorList>
            <person name="Hong K.W."/>
            <person name="Koh C.L."/>
            <person name="Sam C.K."/>
            <person name="Yin W.F."/>
            <person name="Chan K.G."/>
        </authorList>
    </citation>
    <scope>NUCLEOTIDE SEQUENCE [LARGE SCALE GENOMIC DNA]</scope>
    <source>
        <strain evidence="5 6">GG4</strain>
    </source>
</reference>
<dbReference type="PROSITE" id="PS01124">
    <property type="entry name" value="HTH_ARAC_FAMILY_2"/>
    <property type="match status" value="1"/>
</dbReference>
<dbReference type="PANTHER" id="PTHR46796">
    <property type="entry name" value="HTH-TYPE TRANSCRIPTIONAL ACTIVATOR RHAS-RELATED"/>
    <property type="match status" value="1"/>
</dbReference>
<gene>
    <name evidence="5" type="ORF">GEM_5815</name>
</gene>
<evidence type="ECO:0000256" key="1">
    <source>
        <dbReference type="ARBA" id="ARBA00023015"/>
    </source>
</evidence>
<dbReference type="GO" id="GO:0003700">
    <property type="term" value="F:DNA-binding transcription factor activity"/>
    <property type="evidence" value="ECO:0007669"/>
    <property type="project" value="InterPro"/>
</dbReference>
<dbReference type="AlphaFoldDB" id="A0A9W3K6U0"/>
<protein>
    <submittedName>
        <fullName evidence="5">AraC family transcriptional regulator</fullName>
    </submittedName>
</protein>
<dbReference type="InterPro" id="IPR009057">
    <property type="entry name" value="Homeodomain-like_sf"/>
</dbReference>
<dbReference type="RefSeq" id="WP_014900952.1">
    <property type="nucleotide sequence ID" value="NC_018514.1"/>
</dbReference>
<dbReference type="Gene3D" id="1.10.10.60">
    <property type="entry name" value="Homeodomain-like"/>
    <property type="match status" value="2"/>
</dbReference>
<dbReference type="InterPro" id="IPR050204">
    <property type="entry name" value="AraC_XylS_family_regulators"/>
</dbReference>
<name>A0A9W3K6U0_BURCE</name>
<sequence>MEVPMTLPEGWVQLAQPSPWRGLHVNHMVATSYESEFVTPAVIISYIRRAARCCEYREKNGRWAEMGIGAGTVCCLPFDYEGRTRWEGDAEAINLYVDFSWLRGCASADLRLFDQPIFGLNDKISQVLIGDIYKDNQLGAPSGLSYSESMVLALLHRLDAKSSQRPIVRVSEDSRIVSLVIDYIHDNFQESLSIENMARATGYEGSLYAFFRLIKRHTGKTPHQYILEVRLEKAKNRLIKGGATVTDVALSCGFNNIGHFATAFKRHWGVRPSEVLRSSLKSTP</sequence>
<dbReference type="PRINTS" id="PR00032">
    <property type="entry name" value="HTHARAC"/>
</dbReference>
<dbReference type="InterPro" id="IPR018060">
    <property type="entry name" value="HTH_AraC"/>
</dbReference>
<dbReference type="Pfam" id="PF12833">
    <property type="entry name" value="HTH_18"/>
    <property type="match status" value="1"/>
</dbReference>
<evidence type="ECO:0000259" key="4">
    <source>
        <dbReference type="PROSITE" id="PS01124"/>
    </source>
</evidence>
<dbReference type="Proteomes" id="UP000032866">
    <property type="component" value="Chromosome 2"/>
</dbReference>
<organism evidence="5 6">
    <name type="scientific">Burkholderia cepacia GG4</name>
    <dbReference type="NCBI Taxonomy" id="1009846"/>
    <lineage>
        <taxon>Bacteria</taxon>
        <taxon>Pseudomonadati</taxon>
        <taxon>Pseudomonadota</taxon>
        <taxon>Betaproteobacteria</taxon>
        <taxon>Burkholderiales</taxon>
        <taxon>Burkholderiaceae</taxon>
        <taxon>Burkholderia</taxon>
        <taxon>Burkholderia cepacia complex</taxon>
    </lineage>
</organism>
<evidence type="ECO:0000256" key="2">
    <source>
        <dbReference type="ARBA" id="ARBA00023125"/>
    </source>
</evidence>
<keyword evidence="1" id="KW-0805">Transcription regulation</keyword>
<dbReference type="SMART" id="SM00342">
    <property type="entry name" value="HTH_ARAC"/>
    <property type="match status" value="1"/>
</dbReference>